<dbReference type="InterPro" id="IPR011992">
    <property type="entry name" value="EF-hand-dom_pair"/>
</dbReference>
<dbReference type="Gene3D" id="1.10.238.10">
    <property type="entry name" value="EF-hand"/>
    <property type="match status" value="1"/>
</dbReference>
<comment type="caution">
    <text evidence="3">The sequence shown here is derived from an EMBL/GenBank/DDBJ whole genome shotgun (WGS) entry which is preliminary data.</text>
</comment>
<gene>
    <name evidence="3" type="ORF">CCMP2556_LOCUS47822</name>
</gene>
<dbReference type="EMBL" id="CAXAMN010026228">
    <property type="protein sequence ID" value="CAK9101427.1"/>
    <property type="molecule type" value="Genomic_DNA"/>
</dbReference>
<dbReference type="InterPro" id="IPR002048">
    <property type="entry name" value="EF_hand_dom"/>
</dbReference>
<organism evidence="3 4">
    <name type="scientific">Durusdinium trenchii</name>
    <dbReference type="NCBI Taxonomy" id="1381693"/>
    <lineage>
        <taxon>Eukaryota</taxon>
        <taxon>Sar</taxon>
        <taxon>Alveolata</taxon>
        <taxon>Dinophyceae</taxon>
        <taxon>Suessiales</taxon>
        <taxon>Symbiodiniaceae</taxon>
        <taxon>Durusdinium</taxon>
    </lineage>
</organism>
<sequence>MVRPYLNDISNDEGERYAVYRYYGNSKKMRRLSRERERRKVKNWSSLAKTELFGLMLTGQMGTGVVNAVFVQQTLQVAKGDEEVLFLEKQKAAEEKYFKNVAKIFTKLDTSGDGLLSWGEFEQLLEDPKLRFLLDKLEIAAGDLKVLFDLLDDTGDGEISVEEFIEGVTRFKAPFSEGLSSFVEGLGGAAKSLDVGQVLLRARRMERHIVNVEKSLDRKQPATTVASHAGLGANERVSSAGAMLGLAALPSVLEEFGGSVVLLYFLLYRGPWGLTIAQKRVCVWAVWASLLGGNLGAGRQARLTYLYCGGVGGSDRKRDDVNMTGGFSFADCWM</sequence>
<accession>A0ABP0RLD3</accession>
<protein>
    <recommendedName>
        <fullName evidence="2">EF-hand domain-containing protein</fullName>
    </recommendedName>
</protein>
<dbReference type="PROSITE" id="PS50222">
    <property type="entry name" value="EF_HAND_2"/>
    <property type="match status" value="2"/>
</dbReference>
<evidence type="ECO:0000313" key="4">
    <source>
        <dbReference type="Proteomes" id="UP001642484"/>
    </source>
</evidence>
<evidence type="ECO:0000259" key="2">
    <source>
        <dbReference type="PROSITE" id="PS50222"/>
    </source>
</evidence>
<name>A0ABP0RLD3_9DINO</name>
<keyword evidence="4" id="KW-1185">Reference proteome</keyword>
<dbReference type="PROSITE" id="PS00018">
    <property type="entry name" value="EF_HAND_1"/>
    <property type="match status" value="1"/>
</dbReference>
<dbReference type="InterPro" id="IPR018247">
    <property type="entry name" value="EF_Hand_1_Ca_BS"/>
</dbReference>
<evidence type="ECO:0000256" key="1">
    <source>
        <dbReference type="ARBA" id="ARBA00022837"/>
    </source>
</evidence>
<evidence type="ECO:0000313" key="3">
    <source>
        <dbReference type="EMBL" id="CAK9101427.1"/>
    </source>
</evidence>
<dbReference type="SUPFAM" id="SSF47473">
    <property type="entry name" value="EF-hand"/>
    <property type="match status" value="1"/>
</dbReference>
<dbReference type="SMART" id="SM00054">
    <property type="entry name" value="EFh"/>
    <property type="match status" value="2"/>
</dbReference>
<feature type="domain" description="EF-hand" evidence="2">
    <location>
        <begin position="139"/>
        <end position="174"/>
    </location>
</feature>
<dbReference type="Pfam" id="PF13499">
    <property type="entry name" value="EF-hand_7"/>
    <property type="match status" value="1"/>
</dbReference>
<keyword evidence="1" id="KW-0106">Calcium</keyword>
<proteinExistence type="predicted"/>
<feature type="domain" description="EF-hand" evidence="2">
    <location>
        <begin position="96"/>
        <end position="131"/>
    </location>
</feature>
<dbReference type="CDD" id="cd00051">
    <property type="entry name" value="EFh"/>
    <property type="match status" value="1"/>
</dbReference>
<reference evidence="3 4" key="1">
    <citation type="submission" date="2024-02" db="EMBL/GenBank/DDBJ databases">
        <authorList>
            <person name="Chen Y."/>
            <person name="Shah S."/>
            <person name="Dougan E. K."/>
            <person name="Thang M."/>
            <person name="Chan C."/>
        </authorList>
    </citation>
    <scope>NUCLEOTIDE SEQUENCE [LARGE SCALE GENOMIC DNA]</scope>
</reference>
<dbReference type="Proteomes" id="UP001642484">
    <property type="component" value="Unassembled WGS sequence"/>
</dbReference>